<accession>A0A5Q4C0B3</accession>
<name>A0A5Q4C0B3_9PEZI</name>
<comment type="caution">
    <text evidence="1">The sequence shown here is derived from an EMBL/GenBank/DDBJ whole genome shotgun (WGS) entry which is preliminary data.</text>
</comment>
<gene>
    <name evidence="1" type="ORF">CSHISOI_02698</name>
</gene>
<organism evidence="1 2">
    <name type="scientific">Colletotrichum shisoi</name>
    <dbReference type="NCBI Taxonomy" id="2078593"/>
    <lineage>
        <taxon>Eukaryota</taxon>
        <taxon>Fungi</taxon>
        <taxon>Dikarya</taxon>
        <taxon>Ascomycota</taxon>
        <taxon>Pezizomycotina</taxon>
        <taxon>Sordariomycetes</taxon>
        <taxon>Hypocreomycetidae</taxon>
        <taxon>Glomerellales</taxon>
        <taxon>Glomerellaceae</taxon>
        <taxon>Colletotrichum</taxon>
        <taxon>Colletotrichum destructivum species complex</taxon>
    </lineage>
</organism>
<evidence type="ECO:0000313" key="1">
    <source>
        <dbReference type="EMBL" id="TQN72758.1"/>
    </source>
</evidence>
<dbReference type="EMBL" id="PUHP01000146">
    <property type="protein sequence ID" value="TQN72758.1"/>
    <property type="molecule type" value="Genomic_DNA"/>
</dbReference>
<protein>
    <submittedName>
        <fullName evidence="1">Uncharacterized protein</fullName>
    </submittedName>
</protein>
<sequence>MKRTRWQRLGQAYGFHGYVSNSFSRPSLYMMNTSYTIGIPHAEYIMLNPVQ</sequence>
<dbReference type="Proteomes" id="UP000326340">
    <property type="component" value="Unassembled WGS sequence"/>
</dbReference>
<dbReference type="AlphaFoldDB" id="A0A5Q4C0B3"/>
<evidence type="ECO:0000313" key="2">
    <source>
        <dbReference type="Proteomes" id="UP000326340"/>
    </source>
</evidence>
<reference evidence="1 2" key="1">
    <citation type="journal article" date="2019" name="Sci. Rep.">
        <title>Colletotrichum shisoi sp. nov., an anthracnose pathogen of Perilla frutescens in Japan: molecular phylogenetic, morphological and genomic evidence.</title>
        <authorList>
            <person name="Gan P."/>
            <person name="Tsushima A."/>
            <person name="Hiroyama R."/>
            <person name="Narusaka M."/>
            <person name="Takano Y."/>
            <person name="Narusaka Y."/>
            <person name="Kawaradani M."/>
            <person name="Damm U."/>
            <person name="Shirasu K."/>
        </authorList>
    </citation>
    <scope>NUCLEOTIDE SEQUENCE [LARGE SCALE GENOMIC DNA]</scope>
    <source>
        <strain evidence="1 2">PG-2018a</strain>
    </source>
</reference>
<keyword evidence="2" id="KW-1185">Reference proteome</keyword>
<proteinExistence type="predicted"/>